<dbReference type="Proteomes" id="UP000035740">
    <property type="component" value="Unassembled WGS sequence"/>
</dbReference>
<gene>
    <name evidence="2" type="ORF">BVRB_027360</name>
</gene>
<evidence type="ECO:0000313" key="2">
    <source>
        <dbReference type="EMBL" id="KMS93847.1"/>
    </source>
</evidence>
<organism evidence="2 3">
    <name type="scientific">Beta vulgaris subsp. vulgaris</name>
    <name type="common">Beet</name>
    <dbReference type="NCBI Taxonomy" id="3555"/>
    <lineage>
        <taxon>Eukaryota</taxon>
        <taxon>Viridiplantae</taxon>
        <taxon>Streptophyta</taxon>
        <taxon>Embryophyta</taxon>
        <taxon>Tracheophyta</taxon>
        <taxon>Spermatophyta</taxon>
        <taxon>Magnoliopsida</taxon>
        <taxon>eudicotyledons</taxon>
        <taxon>Gunneridae</taxon>
        <taxon>Pentapetalae</taxon>
        <taxon>Caryophyllales</taxon>
        <taxon>Chenopodiaceae</taxon>
        <taxon>Betoideae</taxon>
        <taxon>Beta</taxon>
    </lineage>
</organism>
<protein>
    <submittedName>
        <fullName evidence="2">Uncharacterized protein</fullName>
    </submittedName>
</protein>
<feature type="region of interest" description="Disordered" evidence="1">
    <location>
        <begin position="1"/>
        <end position="22"/>
    </location>
</feature>
<evidence type="ECO:0000256" key="1">
    <source>
        <dbReference type="SAM" id="MobiDB-lite"/>
    </source>
</evidence>
<dbReference type="EMBL" id="KQ098438">
    <property type="protein sequence ID" value="KMS93847.1"/>
    <property type="molecule type" value="Genomic_DNA"/>
</dbReference>
<dbReference type="Gramene" id="KMS93847">
    <property type="protein sequence ID" value="KMS93847"/>
    <property type="gene ID" value="BVRB_027360"/>
</dbReference>
<dbReference type="AlphaFoldDB" id="A0A0J8B1T9"/>
<accession>A0A0J8B1T9</accession>
<reference evidence="2 3" key="1">
    <citation type="journal article" date="2014" name="Nature">
        <title>The genome of the recently domesticated crop plant sugar beet (Beta vulgaris).</title>
        <authorList>
            <person name="Dohm J.C."/>
            <person name="Minoche A.E."/>
            <person name="Holtgrawe D."/>
            <person name="Capella-Gutierrez S."/>
            <person name="Zakrzewski F."/>
            <person name="Tafer H."/>
            <person name="Rupp O."/>
            <person name="Sorensen T.R."/>
            <person name="Stracke R."/>
            <person name="Reinhardt R."/>
            <person name="Goesmann A."/>
            <person name="Kraft T."/>
            <person name="Schulz B."/>
            <person name="Stadler P.F."/>
            <person name="Schmidt T."/>
            <person name="Gabaldon T."/>
            <person name="Lehrach H."/>
            <person name="Weisshaar B."/>
            <person name="Himmelbauer H."/>
        </authorList>
    </citation>
    <scope>NUCLEOTIDE SEQUENCE [LARGE SCALE GENOMIC DNA]</scope>
    <source>
        <tissue evidence="2">Taproot</tissue>
    </source>
</reference>
<proteinExistence type="predicted"/>
<evidence type="ECO:0000313" key="3">
    <source>
        <dbReference type="Proteomes" id="UP000035740"/>
    </source>
</evidence>
<name>A0A0J8B1T9_BETVV</name>
<sequence>MANQASNRIHSTTDKCHPPKRQNLGFGNRVRAAHIAFESFNVAMFPPPERLLPFLQRDDDRLTMDKVKALIGNMLPASAEHSNPADAEPVLEYLFGPAQCPADVEERYPSFFEQVEVYNTNYSPQKDLSKFGREVLIEDLYPFIKPLMSKSRFAWSAEDANAFTQQMEGVVCVDALRDVRWSYSSIMEEWDRYLQEHPFFDFNAIRSL</sequence>
<keyword evidence="3" id="KW-1185">Reference proteome</keyword>
<feature type="compositionally biased region" description="Polar residues" evidence="1">
    <location>
        <begin position="1"/>
        <end position="10"/>
    </location>
</feature>